<dbReference type="AlphaFoldDB" id="A0A6C0EZP2"/>
<evidence type="ECO:0000313" key="1">
    <source>
        <dbReference type="EMBL" id="QHT34161.1"/>
    </source>
</evidence>
<dbReference type="Pfam" id="PF19060">
    <property type="entry name" value="DVNP"/>
    <property type="match status" value="1"/>
</dbReference>
<sequence>MDTSTKIKKVGTREEVFKGIAIRTAGGLKKDDIIEKKFGSRILYISKKLSEKMKENITILRAHNPNIFKKLKKTMVVATDVSSEKMNEQSVQQTTQAIQPTTQSIVQNIRKVKRNPSKTQKLSFKVKDNSVKNVYYPELQGVNLKELKAELLQEEAEEDLGIQVPKQSKEKCEFKIEEMPDFNIDDFE</sequence>
<dbReference type="GO" id="GO:0051276">
    <property type="term" value="P:chromosome organization"/>
    <property type="evidence" value="ECO:0007669"/>
    <property type="project" value="InterPro"/>
</dbReference>
<dbReference type="EMBL" id="MN738988">
    <property type="protein sequence ID" value="QHT34161.1"/>
    <property type="molecule type" value="Genomic_DNA"/>
</dbReference>
<dbReference type="InterPro" id="IPR043928">
    <property type="entry name" value="DNVP"/>
</dbReference>
<protein>
    <submittedName>
        <fullName evidence="1">Uncharacterized protein</fullName>
    </submittedName>
</protein>
<name>A0A6C0EZP2_9ZZZZ</name>
<proteinExistence type="predicted"/>
<dbReference type="GO" id="GO:0003677">
    <property type="term" value="F:DNA binding"/>
    <property type="evidence" value="ECO:0007669"/>
    <property type="project" value="InterPro"/>
</dbReference>
<reference evidence="1" key="1">
    <citation type="journal article" date="2020" name="Nature">
        <title>Giant virus diversity and host interactions through global metagenomics.</title>
        <authorList>
            <person name="Schulz F."/>
            <person name="Roux S."/>
            <person name="Paez-Espino D."/>
            <person name="Jungbluth S."/>
            <person name="Walsh D.A."/>
            <person name="Denef V.J."/>
            <person name="McMahon K.D."/>
            <person name="Konstantinidis K.T."/>
            <person name="Eloe-Fadrosh E.A."/>
            <person name="Kyrpides N.C."/>
            <person name="Woyke T."/>
        </authorList>
    </citation>
    <scope>NUCLEOTIDE SEQUENCE</scope>
    <source>
        <strain evidence="1">GVMAG-M-3300009161-52</strain>
    </source>
</reference>
<organism evidence="1">
    <name type="scientific">viral metagenome</name>
    <dbReference type="NCBI Taxonomy" id="1070528"/>
    <lineage>
        <taxon>unclassified sequences</taxon>
        <taxon>metagenomes</taxon>
        <taxon>organismal metagenomes</taxon>
    </lineage>
</organism>
<accession>A0A6C0EZP2</accession>